<comment type="caution">
    <text evidence="1">The sequence shown here is derived from an EMBL/GenBank/DDBJ whole genome shotgun (WGS) entry which is preliminary data.</text>
</comment>
<protein>
    <submittedName>
        <fullName evidence="1">Uncharacterized protein</fullName>
    </submittedName>
</protein>
<dbReference type="Proteomes" id="UP000052023">
    <property type="component" value="Unassembled WGS sequence"/>
</dbReference>
<evidence type="ECO:0000313" key="2">
    <source>
        <dbReference type="Proteomes" id="UP000052023"/>
    </source>
</evidence>
<gene>
    <name evidence="1" type="ORF">CQ13_09485</name>
</gene>
<accession>A0A0R3MM68</accession>
<dbReference type="AlphaFoldDB" id="A0A0R3MM68"/>
<evidence type="ECO:0000313" key="1">
    <source>
        <dbReference type="EMBL" id="KRR18685.1"/>
    </source>
</evidence>
<name>A0A0R3MM68_9BRAD</name>
<dbReference type="EMBL" id="LLYA01000192">
    <property type="protein sequence ID" value="KRR18685.1"/>
    <property type="molecule type" value="Genomic_DNA"/>
</dbReference>
<sequence length="96" mass="10742">MAKEKRQPASDDFDILQDTPPKFNLLPKLAKVTRCGSGHYATANRILKATKRRTNRIIHLGTYAKTMATTYLNPVLINKRIALPSRGTSGFVQNTK</sequence>
<reference evidence="1 2" key="1">
    <citation type="submission" date="2014-03" db="EMBL/GenBank/DDBJ databases">
        <title>Bradyrhizobium valentinum sp. nov., isolated from effective nodules of Lupinus mariae-josephae, a lupine endemic of basic-lime soils in Eastern Spain.</title>
        <authorList>
            <person name="Duran D."/>
            <person name="Rey L."/>
            <person name="Navarro A."/>
            <person name="Busquets A."/>
            <person name="Imperial J."/>
            <person name="Ruiz-Argueso T."/>
        </authorList>
    </citation>
    <scope>NUCLEOTIDE SEQUENCE [LARGE SCALE GENOMIC DNA]</scope>
    <source>
        <strain evidence="1 2">Ro19</strain>
    </source>
</reference>
<keyword evidence="2" id="KW-1185">Reference proteome</keyword>
<proteinExistence type="predicted"/>
<organism evidence="1 2">
    <name type="scientific">Bradyrhizobium retamae</name>
    <dbReference type="NCBI Taxonomy" id="1300035"/>
    <lineage>
        <taxon>Bacteria</taxon>
        <taxon>Pseudomonadati</taxon>
        <taxon>Pseudomonadota</taxon>
        <taxon>Alphaproteobacteria</taxon>
        <taxon>Hyphomicrobiales</taxon>
        <taxon>Nitrobacteraceae</taxon>
        <taxon>Bradyrhizobium</taxon>
    </lineage>
</organism>